<sequence>MPRSRYRQDRAPGAESAPPSSEEHVLTEHTPHATDDDPVVTGHRVTFDDGAHVRAIRTRVARHLVGRTGELDLLLAAVAAGRDVLLEGPPGTSKSTLLRSITAEWGIPLVFVEGNADLTPTRLVGHHDPARVLREDYSPENFVAGPLVEAMRSGGFLYVEEFNRAPEDTLNTLLTAMAERRIAVPRVGTVEAQASFRVIASMNPYDTIGTTRLSTSVHDRLCRLVIGYQDAEAERGIVGRRTGLPSPRLIADAVALTRATREREDLRQGSSVRGAIDVALIAAQLAAIRDVPLPDEPSVAPPRGLPEEYTDIVLDAMLLALSGRVFLDETLETTPETVLREIWQDHFLLHPAAAEPG</sequence>
<dbReference type="InterPro" id="IPR003593">
    <property type="entry name" value="AAA+_ATPase"/>
</dbReference>
<dbReference type="InterPro" id="IPR011704">
    <property type="entry name" value="ATPase_dyneun-rel_AAA"/>
</dbReference>
<name>A0A1I5JQI0_9ACTN</name>
<feature type="domain" description="AAA+ ATPase" evidence="2">
    <location>
        <begin position="80"/>
        <end position="248"/>
    </location>
</feature>
<dbReference type="PANTHER" id="PTHR42759">
    <property type="entry name" value="MOXR FAMILY PROTEIN"/>
    <property type="match status" value="1"/>
</dbReference>
<dbReference type="SMART" id="SM00382">
    <property type="entry name" value="AAA"/>
    <property type="match status" value="1"/>
</dbReference>
<dbReference type="Gene3D" id="3.40.50.300">
    <property type="entry name" value="P-loop containing nucleotide triphosphate hydrolases"/>
    <property type="match status" value="1"/>
</dbReference>
<gene>
    <name evidence="3" type="ORF">SAMN05660464_0948</name>
</gene>
<evidence type="ECO:0000259" key="2">
    <source>
        <dbReference type="SMART" id="SM00382"/>
    </source>
</evidence>
<dbReference type="STRING" id="1523247.SAMN05660464_0948"/>
<feature type="region of interest" description="Disordered" evidence="1">
    <location>
        <begin position="1"/>
        <end position="39"/>
    </location>
</feature>
<dbReference type="AlphaFoldDB" id="A0A1I5JQI0"/>
<feature type="compositionally biased region" description="Basic and acidic residues" evidence="1">
    <location>
        <begin position="1"/>
        <end position="12"/>
    </location>
</feature>
<dbReference type="InterPro" id="IPR050764">
    <property type="entry name" value="CbbQ/NirQ/NorQ/GpvN"/>
</dbReference>
<organism evidence="3 4">
    <name type="scientific">Geodermatophilus dictyosporus</name>
    <dbReference type="NCBI Taxonomy" id="1523247"/>
    <lineage>
        <taxon>Bacteria</taxon>
        <taxon>Bacillati</taxon>
        <taxon>Actinomycetota</taxon>
        <taxon>Actinomycetes</taxon>
        <taxon>Geodermatophilales</taxon>
        <taxon>Geodermatophilaceae</taxon>
        <taxon>Geodermatophilus</taxon>
    </lineage>
</organism>
<accession>A0A1I5JQI0</accession>
<evidence type="ECO:0000313" key="4">
    <source>
        <dbReference type="Proteomes" id="UP000198857"/>
    </source>
</evidence>
<dbReference type="EMBL" id="FOWQ01000001">
    <property type="protein sequence ID" value="SFO75035.1"/>
    <property type="molecule type" value="Genomic_DNA"/>
</dbReference>
<proteinExistence type="predicted"/>
<keyword evidence="4" id="KW-1185">Reference proteome</keyword>
<dbReference type="InterPro" id="IPR027417">
    <property type="entry name" value="P-loop_NTPase"/>
</dbReference>
<dbReference type="SUPFAM" id="SSF52540">
    <property type="entry name" value="P-loop containing nucleoside triphosphate hydrolases"/>
    <property type="match status" value="1"/>
</dbReference>
<evidence type="ECO:0000313" key="3">
    <source>
        <dbReference type="EMBL" id="SFO75035.1"/>
    </source>
</evidence>
<reference evidence="4" key="1">
    <citation type="submission" date="2016-10" db="EMBL/GenBank/DDBJ databases">
        <authorList>
            <person name="Varghese N."/>
            <person name="Submissions S."/>
        </authorList>
    </citation>
    <scope>NUCLEOTIDE SEQUENCE [LARGE SCALE GENOMIC DNA]</scope>
    <source>
        <strain evidence="4">DSM 44208</strain>
    </source>
</reference>
<evidence type="ECO:0000256" key="1">
    <source>
        <dbReference type="SAM" id="MobiDB-lite"/>
    </source>
</evidence>
<dbReference type="Proteomes" id="UP000198857">
    <property type="component" value="Unassembled WGS sequence"/>
</dbReference>
<dbReference type="RefSeq" id="WP_169063765.1">
    <property type="nucleotide sequence ID" value="NZ_FOWQ01000001.1"/>
</dbReference>
<dbReference type="PANTHER" id="PTHR42759:SF1">
    <property type="entry name" value="MAGNESIUM-CHELATASE SUBUNIT CHLD"/>
    <property type="match status" value="1"/>
</dbReference>
<feature type="compositionally biased region" description="Basic and acidic residues" evidence="1">
    <location>
        <begin position="21"/>
        <end position="35"/>
    </location>
</feature>
<dbReference type="GO" id="GO:0016887">
    <property type="term" value="F:ATP hydrolysis activity"/>
    <property type="evidence" value="ECO:0007669"/>
    <property type="project" value="InterPro"/>
</dbReference>
<protein>
    <submittedName>
        <fullName evidence="3">MoxR-like ATPase</fullName>
    </submittedName>
</protein>
<dbReference type="Pfam" id="PF07728">
    <property type="entry name" value="AAA_5"/>
    <property type="match status" value="1"/>
</dbReference>
<dbReference type="GO" id="GO:0005524">
    <property type="term" value="F:ATP binding"/>
    <property type="evidence" value="ECO:0007669"/>
    <property type="project" value="InterPro"/>
</dbReference>